<dbReference type="STRING" id="109376.A0A0D3AMK7"/>
<dbReference type="EnsemblPlants" id="Bo2g046180.1">
    <property type="protein sequence ID" value="Bo2g046180.1"/>
    <property type="gene ID" value="Bo2g046180"/>
</dbReference>
<evidence type="ECO:0000256" key="3">
    <source>
        <dbReference type="ARBA" id="ARBA00023274"/>
    </source>
</evidence>
<dbReference type="InterPro" id="IPR000244">
    <property type="entry name" value="Ribosomal_bL9"/>
</dbReference>
<reference evidence="7" key="2">
    <citation type="submission" date="2015-03" db="UniProtKB">
        <authorList>
            <consortium name="EnsemblPlants"/>
        </authorList>
    </citation>
    <scope>IDENTIFICATION</scope>
</reference>
<proteinExistence type="inferred from homology"/>
<dbReference type="Proteomes" id="UP000032141">
    <property type="component" value="Chromosome C2"/>
</dbReference>
<accession>A0A0D3AMK7</accession>
<feature type="domain" description="Ribosomal protein L9" evidence="6">
    <location>
        <begin position="45"/>
        <end position="81"/>
    </location>
</feature>
<dbReference type="Pfam" id="PF01281">
    <property type="entry name" value="Ribosomal_L9_N"/>
    <property type="match status" value="1"/>
</dbReference>
<sequence length="234" mass="26608">MAHVAQSRNVIRHVVSRGTAFHKTENAIHHPLLFACQGVRYRKLEVILTTGIEKLGKGGETVKVAPGYFRNHLMPKLLAVPNIDKYAHLIREQRKMRNYEEKEEVKVVHKSSEVQTKEFEKAAKRLANANLVLRKLIDKEKFKNRSSKEDKPDVQTPVTKEEIVSEILSSSWVAVSVLLKVARQLCVKIDPDNVVLTEPLATFGEYEVPLKFPKTIPLPPGTVQWILKVKVRGH</sequence>
<dbReference type="eggNOG" id="KOG4607">
    <property type="taxonomic scope" value="Eukaryota"/>
</dbReference>
<keyword evidence="8" id="KW-1185">Reference proteome</keyword>
<dbReference type="GO" id="GO:0003735">
    <property type="term" value="F:structural constituent of ribosome"/>
    <property type="evidence" value="ECO:0007669"/>
    <property type="project" value="InterPro"/>
</dbReference>
<reference evidence="7 8" key="1">
    <citation type="journal article" date="2014" name="Genome Biol.">
        <title>Transcriptome and methylome profiling reveals relics of genome dominance in the mesopolyploid Brassica oleracea.</title>
        <authorList>
            <person name="Parkin I.A."/>
            <person name="Koh C."/>
            <person name="Tang H."/>
            <person name="Robinson S.J."/>
            <person name="Kagale S."/>
            <person name="Clarke W.E."/>
            <person name="Town C.D."/>
            <person name="Nixon J."/>
            <person name="Krishnakumar V."/>
            <person name="Bidwell S.L."/>
            <person name="Denoeud F."/>
            <person name="Belcram H."/>
            <person name="Links M.G."/>
            <person name="Just J."/>
            <person name="Clarke C."/>
            <person name="Bender T."/>
            <person name="Huebert T."/>
            <person name="Mason A.S."/>
            <person name="Pires J.C."/>
            <person name="Barker G."/>
            <person name="Moore J."/>
            <person name="Walley P.G."/>
            <person name="Manoli S."/>
            <person name="Batley J."/>
            <person name="Edwards D."/>
            <person name="Nelson M.N."/>
            <person name="Wang X."/>
            <person name="Paterson A.H."/>
            <person name="King G."/>
            <person name="Bancroft I."/>
            <person name="Chalhoub B."/>
            <person name="Sharpe A.G."/>
        </authorList>
    </citation>
    <scope>NUCLEOTIDE SEQUENCE</scope>
    <source>
        <strain evidence="7 8">cv. TO1000</strain>
    </source>
</reference>
<dbReference type="InterPro" id="IPR020070">
    <property type="entry name" value="Ribosomal_bL9_N"/>
</dbReference>
<dbReference type="HOGENOM" id="CLU_110922_0_0_1"/>
<comment type="similarity">
    <text evidence="1">Belongs to the bacterial ribosomal protein bL9 family.</text>
</comment>
<evidence type="ECO:0000256" key="5">
    <source>
        <dbReference type="ARBA" id="ARBA00035193"/>
    </source>
</evidence>
<dbReference type="PANTHER" id="PTHR21368">
    <property type="entry name" value="50S RIBOSOMAL PROTEIN L9"/>
    <property type="match status" value="1"/>
</dbReference>
<dbReference type="Gramene" id="Bo2g046180.1">
    <property type="protein sequence ID" value="Bo2g046180.1"/>
    <property type="gene ID" value="Bo2g046180"/>
</dbReference>
<dbReference type="GO" id="GO:0006412">
    <property type="term" value="P:translation"/>
    <property type="evidence" value="ECO:0007669"/>
    <property type="project" value="InterPro"/>
</dbReference>
<evidence type="ECO:0000256" key="2">
    <source>
        <dbReference type="ARBA" id="ARBA00022980"/>
    </source>
</evidence>
<evidence type="ECO:0000256" key="1">
    <source>
        <dbReference type="ARBA" id="ARBA00010605"/>
    </source>
</evidence>
<keyword evidence="2" id="KW-0689">Ribosomal protein</keyword>
<evidence type="ECO:0000313" key="8">
    <source>
        <dbReference type="Proteomes" id="UP000032141"/>
    </source>
</evidence>
<organism evidence="7 8">
    <name type="scientific">Brassica oleracea var. oleracea</name>
    <dbReference type="NCBI Taxonomy" id="109376"/>
    <lineage>
        <taxon>Eukaryota</taxon>
        <taxon>Viridiplantae</taxon>
        <taxon>Streptophyta</taxon>
        <taxon>Embryophyta</taxon>
        <taxon>Tracheophyta</taxon>
        <taxon>Spermatophyta</taxon>
        <taxon>Magnoliopsida</taxon>
        <taxon>eudicotyledons</taxon>
        <taxon>Gunneridae</taxon>
        <taxon>Pentapetalae</taxon>
        <taxon>rosids</taxon>
        <taxon>malvids</taxon>
        <taxon>Brassicales</taxon>
        <taxon>Brassicaceae</taxon>
        <taxon>Brassiceae</taxon>
        <taxon>Brassica</taxon>
    </lineage>
</organism>
<dbReference type="GO" id="GO:0005840">
    <property type="term" value="C:ribosome"/>
    <property type="evidence" value="ECO:0007669"/>
    <property type="project" value="UniProtKB-KW"/>
</dbReference>
<name>A0A0D3AMK7_BRAOL</name>
<evidence type="ECO:0000256" key="4">
    <source>
        <dbReference type="ARBA" id="ARBA00031047"/>
    </source>
</evidence>
<dbReference type="GO" id="GO:1990904">
    <property type="term" value="C:ribonucleoprotein complex"/>
    <property type="evidence" value="ECO:0007669"/>
    <property type="project" value="UniProtKB-KW"/>
</dbReference>
<dbReference type="FunFam" id="3.40.5.10:FF:000007">
    <property type="entry name" value="50S ribosomal protein L9"/>
    <property type="match status" value="1"/>
</dbReference>
<dbReference type="InterPro" id="IPR036935">
    <property type="entry name" value="Ribosomal_bL9_N_sf"/>
</dbReference>
<dbReference type="SUPFAM" id="SSF55658">
    <property type="entry name" value="L9 N-domain-like"/>
    <property type="match status" value="1"/>
</dbReference>
<dbReference type="AlphaFoldDB" id="A0A0D3AMK7"/>
<dbReference type="InterPro" id="IPR009027">
    <property type="entry name" value="Ribosomal_bL9/RNase_H1_N"/>
</dbReference>
<evidence type="ECO:0000313" key="7">
    <source>
        <dbReference type="EnsemblPlants" id="Bo2g046180.1"/>
    </source>
</evidence>
<evidence type="ECO:0000259" key="6">
    <source>
        <dbReference type="Pfam" id="PF01281"/>
    </source>
</evidence>
<protein>
    <recommendedName>
        <fullName evidence="5">Large ribosomal subunit protein bL9c</fullName>
    </recommendedName>
    <alternativeName>
        <fullName evidence="4">CL9</fullName>
    </alternativeName>
</protein>
<keyword evidence="3" id="KW-0687">Ribonucleoprotein</keyword>
<dbReference type="Gene3D" id="3.40.5.10">
    <property type="entry name" value="Ribosomal protein L9, N-terminal domain"/>
    <property type="match status" value="1"/>
</dbReference>
<dbReference type="OMA" id="KFAILIR"/>